<evidence type="ECO:0000313" key="2">
    <source>
        <dbReference type="EMBL" id="OCO81877.1"/>
    </source>
</evidence>
<feature type="domain" description="DUF8093" evidence="1">
    <location>
        <begin position="6"/>
        <end position="103"/>
    </location>
</feature>
<dbReference type="Proteomes" id="UP000050489">
    <property type="component" value="Unassembled WGS sequence"/>
</dbReference>
<comment type="caution">
    <text evidence="2">The sequence shown here is derived from an EMBL/GenBank/DDBJ whole genome shotgun (WGS) entry which is preliminary data.</text>
</comment>
<dbReference type="Pfam" id="PF26362">
    <property type="entry name" value="DUF8093"/>
    <property type="match status" value="1"/>
</dbReference>
<gene>
    <name evidence="2" type="ORF">AN695_0222375</name>
</gene>
<accession>A0A2F0PCQ7</accession>
<dbReference type="RefSeq" id="WP_055316163.1">
    <property type="nucleotide sequence ID" value="NZ_CADDTT010000055.1"/>
</dbReference>
<evidence type="ECO:0000313" key="3">
    <source>
        <dbReference type="Proteomes" id="UP000050489"/>
    </source>
</evidence>
<organism evidence="2 3">
    <name type="scientific">Serratia marcescens</name>
    <dbReference type="NCBI Taxonomy" id="615"/>
    <lineage>
        <taxon>Bacteria</taxon>
        <taxon>Pseudomonadati</taxon>
        <taxon>Pseudomonadota</taxon>
        <taxon>Gammaproteobacteria</taxon>
        <taxon>Enterobacterales</taxon>
        <taxon>Yersiniaceae</taxon>
        <taxon>Serratia</taxon>
    </lineage>
</organism>
<evidence type="ECO:0000259" key="1">
    <source>
        <dbReference type="Pfam" id="PF26362"/>
    </source>
</evidence>
<sequence length="183" mass="20078">MFSRLKLLYIADDIISPDEFPRIVSPSRACHGLSYMPDKDILSLFSGFRGGERIRREVGVTQNGISSNLRARVQSDLMSGVVVAVETRPGVLATMGPFYADNNESDYELIKNALPDSLQKPWGVALPFTLKEWSSLALPDAAGIPHTLAGGAGILLDKHRIDQTITLIEDQKDEDVATIRGRI</sequence>
<proteinExistence type="predicted"/>
<dbReference type="AlphaFoldDB" id="A0A2F0PCQ7"/>
<name>A0A2F0PCQ7_SERMA</name>
<reference evidence="3" key="1">
    <citation type="submission" date="2016-04" db="EMBL/GenBank/DDBJ databases">
        <authorList>
            <person name="Osei Sekyere J."/>
            <person name="Sivertsen A."/>
            <person name="Pedersen A.T."/>
            <person name="Sundsfjord A."/>
        </authorList>
    </citation>
    <scope>NUCLEOTIDE SEQUENCE [LARGE SCALE GENOMIC DNA]</scope>
    <source>
        <strain evidence="3">945174350</strain>
    </source>
</reference>
<protein>
    <recommendedName>
        <fullName evidence="1">DUF8093 domain-containing protein</fullName>
    </recommendedName>
</protein>
<dbReference type="InterPro" id="IPR058406">
    <property type="entry name" value="DUF8093"/>
</dbReference>
<dbReference type="EMBL" id="LJEX02000117">
    <property type="protein sequence ID" value="OCO81877.1"/>
    <property type="molecule type" value="Genomic_DNA"/>
</dbReference>